<dbReference type="InterPro" id="IPR025665">
    <property type="entry name" value="Beta-barrel_OMP_2"/>
</dbReference>
<dbReference type="Pfam" id="PF13568">
    <property type="entry name" value="OMP_b-brl_2"/>
    <property type="match status" value="1"/>
</dbReference>
<evidence type="ECO:0000259" key="2">
    <source>
        <dbReference type="Pfam" id="PF13568"/>
    </source>
</evidence>
<dbReference type="KEGG" id="pdt:Prede_0229"/>
<accession>L0JAG9</accession>
<feature type="signal peptide" evidence="1">
    <location>
        <begin position="1"/>
        <end position="19"/>
    </location>
</feature>
<gene>
    <name evidence="3" type="ordered locus">Prede_0229</name>
</gene>
<dbReference type="EMBL" id="CP003368">
    <property type="protein sequence ID" value="AGB27612.1"/>
    <property type="molecule type" value="Genomic_DNA"/>
</dbReference>
<dbReference type="RefSeq" id="WP_015298353.1">
    <property type="nucleotide sequence ID" value="NC_019960.1"/>
</dbReference>
<dbReference type="PATRIC" id="fig|908937.9.peg.235"/>
<feature type="domain" description="Outer membrane protein beta-barrel" evidence="2">
    <location>
        <begin position="46"/>
        <end position="198"/>
    </location>
</feature>
<dbReference type="Proteomes" id="UP000010862">
    <property type="component" value="Chromosome 1"/>
</dbReference>
<dbReference type="HOGENOM" id="CLU_1234116_0_0_10"/>
<keyword evidence="4" id="KW-1185">Reference proteome</keyword>
<proteinExistence type="predicted"/>
<keyword evidence="1" id="KW-0732">Signal</keyword>
<evidence type="ECO:0000256" key="1">
    <source>
        <dbReference type="SAM" id="SignalP"/>
    </source>
</evidence>
<organism evidence="3 4">
    <name type="scientific">Prevotella dentalis (strain ATCC 49559 / DSM 3688 / JCM 13448 / NCTC 12043 / ES 2772)</name>
    <name type="common">Mitsuokella dentalis</name>
    <dbReference type="NCBI Taxonomy" id="908937"/>
    <lineage>
        <taxon>Bacteria</taxon>
        <taxon>Pseudomonadati</taxon>
        <taxon>Bacteroidota</taxon>
        <taxon>Bacteroidia</taxon>
        <taxon>Bacteroidales</taxon>
        <taxon>Prevotellaceae</taxon>
        <taxon>Prevotella</taxon>
    </lineage>
</organism>
<feature type="chain" id="PRO_5003944047" description="Outer membrane protein beta-barrel domain-containing protein" evidence="1">
    <location>
        <begin position="20"/>
        <end position="224"/>
    </location>
</feature>
<protein>
    <recommendedName>
        <fullName evidence="2">Outer membrane protein beta-barrel domain-containing protein</fullName>
    </recommendedName>
</protein>
<dbReference type="AlphaFoldDB" id="L0JAG9"/>
<sequence length="224" mass="24905">MRKILLTASLLLAVLCADAQRVFDRAERPSGYSWREEALDYLEPGVHVYVRGGLAVASLMGKERTESGSLAGAMAEVGLEIPFRRSLFGLQPALRYVMKGGKVPWDDGDPNNTTARMNYVEVPLNVYMHLPFNERHALKLAMGPYVGVGVGGEVTHEGRSYRSFGSDYCFRRCDVGVGLEATYEYRRFQATLGAESGFVPILTADGDRSWPRPTAFYLNVGWRL</sequence>
<reference evidence="4" key="1">
    <citation type="submission" date="2012-02" db="EMBL/GenBank/DDBJ databases">
        <title>Complete sequence of chromosome 1 of Prevotella dentalis DSM 3688.</title>
        <authorList>
            <person name="Lucas S."/>
            <person name="Copeland A."/>
            <person name="Lapidus A."/>
            <person name="Glavina del Rio T."/>
            <person name="Dalin E."/>
            <person name="Tice H."/>
            <person name="Bruce D."/>
            <person name="Goodwin L."/>
            <person name="Pitluck S."/>
            <person name="Peters L."/>
            <person name="Mikhailova N."/>
            <person name="Chertkov O."/>
            <person name="Kyrpides N."/>
            <person name="Mavromatis K."/>
            <person name="Ivanova N."/>
            <person name="Brettin T."/>
            <person name="Detter J.C."/>
            <person name="Han C."/>
            <person name="Larimer F."/>
            <person name="Land M."/>
            <person name="Hauser L."/>
            <person name="Markowitz V."/>
            <person name="Cheng J.-F."/>
            <person name="Hugenholtz P."/>
            <person name="Woyke T."/>
            <person name="Wu D."/>
            <person name="Gronow S."/>
            <person name="Wellnitz S."/>
            <person name="Brambilla E."/>
            <person name="Klenk H.-P."/>
            <person name="Eisen J.A."/>
        </authorList>
    </citation>
    <scope>NUCLEOTIDE SEQUENCE [LARGE SCALE GENOMIC DNA]</scope>
    <source>
        <strain evidence="4">ATCC 49559 / DSM 3688 / JCM 13448 / NCTC 12043 / ES 2772</strain>
    </source>
</reference>
<evidence type="ECO:0000313" key="4">
    <source>
        <dbReference type="Proteomes" id="UP000010862"/>
    </source>
</evidence>
<evidence type="ECO:0000313" key="3">
    <source>
        <dbReference type="EMBL" id="AGB27612.1"/>
    </source>
</evidence>
<name>L0JAG9_PREDD</name>
<dbReference type="OrthoDB" id="1081631at2"/>